<dbReference type="OrthoDB" id="390932at2"/>
<dbReference type="PATRIC" id="fig|273035.7.peg.1865"/>
<evidence type="ECO:0000313" key="1">
    <source>
        <dbReference type="EMBL" id="ALA98368.1"/>
    </source>
</evidence>
<dbReference type="EMBL" id="CP010899">
    <property type="protein sequence ID" value="ALA98368.1"/>
    <property type="molecule type" value="Genomic_DNA"/>
</dbReference>
<dbReference type="STRING" id="273035.SKUN_001510"/>
<reference evidence="1 2" key="1">
    <citation type="journal article" date="2015" name="Genome Announc.">
        <title>Complete Genome Sequence of Spiroplasma kunkelii Strain CR2-3x, Causal Agent of Corn Stunt Disease in Zea mays L.</title>
        <authorList>
            <person name="Davis R.E."/>
            <person name="Shao J."/>
            <person name="Dally E.L."/>
            <person name="Zhao Y."/>
            <person name="Gasparich G.E."/>
            <person name="Gaynor B.J."/>
            <person name="Athey J.C."/>
            <person name="Harrison N.A."/>
            <person name="Donofrio N."/>
        </authorList>
    </citation>
    <scope>NUCLEOTIDE SEQUENCE [LARGE SCALE GENOMIC DNA]</scope>
    <source>
        <strain evidence="1 2">CR2-3x</strain>
    </source>
</reference>
<dbReference type="RefSeq" id="WP_053391403.1">
    <property type="nucleotide sequence ID" value="NZ_CP010899.1"/>
</dbReference>
<accession>A0A0K2JIW2</accession>
<protein>
    <submittedName>
        <fullName evidence="1">Uncharacterized protein</fullName>
    </submittedName>
</protein>
<organism evidence="1 2">
    <name type="scientific">Spiroplasma kunkelii CR2-3x</name>
    <dbReference type="NCBI Taxonomy" id="273035"/>
    <lineage>
        <taxon>Bacteria</taxon>
        <taxon>Bacillati</taxon>
        <taxon>Mycoplasmatota</taxon>
        <taxon>Mollicutes</taxon>
        <taxon>Entomoplasmatales</taxon>
        <taxon>Spiroplasmataceae</taxon>
        <taxon>Spiroplasma</taxon>
    </lineage>
</organism>
<name>A0A0K2JIW2_SPIKU</name>
<dbReference type="AlphaFoldDB" id="A0A0K2JIW2"/>
<dbReference type="KEGG" id="skn:SKUN_001510"/>
<sequence>MAIVLKTFPNCNVEACDDGIIQDFFSRFFVKEKNVLFLNEAKKLIKRHLGNKVIFNQTYILIYGRIIEIEEDTEYELQATSGYVVKKIIFNINLRTKKNEIKTLTNELLNEGNLSWEDIKNEEWNYDIELFTYQLQNNTIYNIKENQKYWEDLKPQQKINNELKNNFNNIDKTMTKKMIANNTLHTEWDKISNKLEKKYL</sequence>
<proteinExistence type="predicted"/>
<evidence type="ECO:0000313" key="2">
    <source>
        <dbReference type="Proteomes" id="UP000062963"/>
    </source>
</evidence>
<gene>
    <name evidence="1" type="ORF">SKUN_001510</name>
</gene>
<dbReference type="Proteomes" id="UP000062963">
    <property type="component" value="Chromosome"/>
</dbReference>
<keyword evidence="2" id="KW-1185">Reference proteome</keyword>